<dbReference type="GO" id="GO:0004550">
    <property type="term" value="F:nucleoside diphosphate kinase activity"/>
    <property type="evidence" value="ECO:0007669"/>
    <property type="project" value="TreeGrafter"/>
</dbReference>
<evidence type="ECO:0000256" key="6">
    <source>
        <dbReference type="ARBA" id="ARBA00022777"/>
    </source>
</evidence>
<dbReference type="InterPro" id="IPR018094">
    <property type="entry name" value="Thymidylate_kinase"/>
</dbReference>
<evidence type="ECO:0000259" key="8">
    <source>
        <dbReference type="Pfam" id="PF02223"/>
    </source>
</evidence>
<dbReference type="GO" id="GO:0006233">
    <property type="term" value="P:dTDP biosynthetic process"/>
    <property type="evidence" value="ECO:0007669"/>
    <property type="project" value="InterPro"/>
</dbReference>
<dbReference type="EMBL" id="UZAG01018495">
    <property type="protein sequence ID" value="VDO39843.1"/>
    <property type="molecule type" value="Genomic_DNA"/>
</dbReference>
<reference evidence="11" key="1">
    <citation type="submission" date="2017-02" db="UniProtKB">
        <authorList>
            <consortium name="WormBaseParasite"/>
        </authorList>
    </citation>
    <scope>IDENTIFICATION</scope>
</reference>
<evidence type="ECO:0000256" key="7">
    <source>
        <dbReference type="ARBA" id="ARBA00022840"/>
    </source>
</evidence>
<organism evidence="11">
    <name type="scientific">Brugia timori</name>
    <dbReference type="NCBI Taxonomy" id="42155"/>
    <lineage>
        <taxon>Eukaryota</taxon>
        <taxon>Metazoa</taxon>
        <taxon>Ecdysozoa</taxon>
        <taxon>Nematoda</taxon>
        <taxon>Chromadorea</taxon>
        <taxon>Rhabditida</taxon>
        <taxon>Spirurina</taxon>
        <taxon>Spiruromorpha</taxon>
        <taxon>Filarioidea</taxon>
        <taxon>Onchocercidae</taxon>
        <taxon>Brugia</taxon>
    </lineage>
</organism>
<dbReference type="WBParaSite" id="BTMF_0001366201-mRNA-1">
    <property type="protein sequence ID" value="BTMF_0001366201-mRNA-1"/>
    <property type="gene ID" value="BTMF_0001366201"/>
</dbReference>
<dbReference type="InterPro" id="IPR027417">
    <property type="entry name" value="P-loop_NTPase"/>
</dbReference>
<evidence type="ECO:0000256" key="3">
    <source>
        <dbReference type="ARBA" id="ARBA00022679"/>
    </source>
</evidence>
<dbReference type="GO" id="GO:0005524">
    <property type="term" value="F:ATP binding"/>
    <property type="evidence" value="ECO:0007669"/>
    <property type="project" value="UniProtKB-KW"/>
</dbReference>
<gene>
    <name evidence="9" type="ORF">BTMF_LOCUS11661</name>
</gene>
<dbReference type="HAMAP" id="MF_00165">
    <property type="entry name" value="Thymidylate_kinase"/>
    <property type="match status" value="1"/>
</dbReference>
<dbReference type="InterPro" id="IPR039430">
    <property type="entry name" value="Thymidylate_kin-like_dom"/>
</dbReference>
<dbReference type="GO" id="GO:0005634">
    <property type="term" value="C:nucleus"/>
    <property type="evidence" value="ECO:0007669"/>
    <property type="project" value="TreeGrafter"/>
</dbReference>
<evidence type="ECO:0000313" key="11">
    <source>
        <dbReference type="WBParaSite" id="BTMF_0001366201-mRNA-1"/>
    </source>
</evidence>
<keyword evidence="10" id="KW-1185">Reference proteome</keyword>
<evidence type="ECO:0000256" key="1">
    <source>
        <dbReference type="ARBA" id="ARBA00009776"/>
    </source>
</evidence>
<sequence>MALPALLLSTSNIGMGSRIRGAFIVFEGCDRAGKSLQSRKLVERIKAAGGDVDLISFPDRSSDLGKFIDRYLKKEVEMDPKEAHLVFAANRQALMPLMMKKLLKGTHLVVDRYAYSGIAYTLAKGADNITMEWAKLADMGELRPDCVIYFNLSFEEAQKRSGFGDERFDFGNFQGKVSKVMEQLADEDRDLWKVIFQFKVVDASLTVEEISENVWNLVAPILDNKIKDLQIELNDNANRKSVSLRVF</sequence>
<dbReference type="SUPFAM" id="SSF52540">
    <property type="entry name" value="P-loop containing nucleoside triphosphate hydrolases"/>
    <property type="match status" value="1"/>
</dbReference>
<keyword evidence="7" id="KW-0067">ATP-binding</keyword>
<dbReference type="GO" id="GO:0006227">
    <property type="term" value="P:dUDP biosynthetic process"/>
    <property type="evidence" value="ECO:0007669"/>
    <property type="project" value="TreeGrafter"/>
</dbReference>
<evidence type="ECO:0000256" key="5">
    <source>
        <dbReference type="ARBA" id="ARBA00022741"/>
    </source>
</evidence>
<protein>
    <recommendedName>
        <fullName evidence="2">dTMP kinase</fullName>
        <ecNumber evidence="2">2.7.4.9</ecNumber>
    </recommendedName>
</protein>
<keyword evidence="3" id="KW-0808">Transferase</keyword>
<dbReference type="PANTHER" id="PTHR10344">
    <property type="entry name" value="THYMIDYLATE KINASE"/>
    <property type="match status" value="1"/>
</dbReference>
<dbReference type="NCBIfam" id="TIGR00041">
    <property type="entry name" value="DTMP_kinase"/>
    <property type="match status" value="1"/>
</dbReference>
<dbReference type="GO" id="GO:0005739">
    <property type="term" value="C:mitochondrion"/>
    <property type="evidence" value="ECO:0007669"/>
    <property type="project" value="TreeGrafter"/>
</dbReference>
<dbReference type="EC" id="2.7.4.9" evidence="2"/>
<name>A0A0R3R0X5_9BILA</name>
<dbReference type="AlphaFoldDB" id="A0A0R3R0X5"/>
<dbReference type="Gene3D" id="3.40.50.300">
    <property type="entry name" value="P-loop containing nucleotide triphosphate hydrolases"/>
    <property type="match status" value="1"/>
</dbReference>
<keyword evidence="6" id="KW-0418">Kinase</keyword>
<comment type="similarity">
    <text evidence="1">Belongs to the thymidylate kinase family.</text>
</comment>
<keyword evidence="4" id="KW-0545">Nucleotide biosynthesis</keyword>
<dbReference type="GO" id="GO:0006235">
    <property type="term" value="P:dTTP biosynthetic process"/>
    <property type="evidence" value="ECO:0007669"/>
    <property type="project" value="TreeGrafter"/>
</dbReference>
<dbReference type="STRING" id="42155.A0A0R3R0X5"/>
<evidence type="ECO:0000256" key="2">
    <source>
        <dbReference type="ARBA" id="ARBA00012980"/>
    </source>
</evidence>
<dbReference type="GO" id="GO:0004798">
    <property type="term" value="F:dTMP kinase activity"/>
    <property type="evidence" value="ECO:0007669"/>
    <property type="project" value="UniProtKB-EC"/>
</dbReference>
<dbReference type="Pfam" id="PF02223">
    <property type="entry name" value="Thymidylate_kin"/>
    <property type="match status" value="1"/>
</dbReference>
<evidence type="ECO:0000313" key="10">
    <source>
        <dbReference type="Proteomes" id="UP000280834"/>
    </source>
</evidence>
<evidence type="ECO:0000256" key="4">
    <source>
        <dbReference type="ARBA" id="ARBA00022727"/>
    </source>
</evidence>
<dbReference type="GO" id="GO:0005829">
    <property type="term" value="C:cytosol"/>
    <property type="evidence" value="ECO:0007669"/>
    <property type="project" value="TreeGrafter"/>
</dbReference>
<dbReference type="Proteomes" id="UP000280834">
    <property type="component" value="Unassembled WGS sequence"/>
</dbReference>
<reference evidence="9 10" key="2">
    <citation type="submission" date="2018-11" db="EMBL/GenBank/DDBJ databases">
        <authorList>
            <consortium name="Pathogen Informatics"/>
        </authorList>
    </citation>
    <scope>NUCLEOTIDE SEQUENCE [LARGE SCALE GENOMIC DNA]</scope>
</reference>
<evidence type="ECO:0000313" key="9">
    <source>
        <dbReference type="EMBL" id="VDO39843.1"/>
    </source>
</evidence>
<keyword evidence="5" id="KW-0547">Nucleotide-binding</keyword>
<dbReference type="PANTHER" id="PTHR10344:SF1">
    <property type="entry name" value="THYMIDYLATE KINASE"/>
    <property type="match status" value="1"/>
</dbReference>
<proteinExistence type="inferred from homology"/>
<dbReference type="CDD" id="cd01672">
    <property type="entry name" value="TMPK"/>
    <property type="match status" value="1"/>
</dbReference>
<accession>A0A0R3R0X5</accession>
<feature type="domain" description="Thymidylate kinase-like" evidence="8">
    <location>
        <begin position="26"/>
        <end position="213"/>
    </location>
</feature>